<dbReference type="HOGENOM" id="CLU_676449_0_0_1"/>
<evidence type="ECO:0000313" key="1">
    <source>
        <dbReference type="EMBL" id="ESA22189.1"/>
    </source>
</evidence>
<protein>
    <recommendedName>
        <fullName evidence="2">Serine-threonine/tyrosine-protein kinase catalytic domain-containing protein</fullName>
    </recommendedName>
</protein>
<dbReference type="PANTHER" id="PTHR22605">
    <property type="entry name" value="RZ-TYPE DOMAIN-CONTAINING PROTEIN"/>
    <property type="match status" value="1"/>
</dbReference>
<name>U9UP51_RHIID</name>
<dbReference type="PANTHER" id="PTHR22605:SF1">
    <property type="entry name" value="RZ-TYPE DOMAIN-CONTAINING PROTEIN"/>
    <property type="match status" value="1"/>
</dbReference>
<gene>
    <name evidence="1" type="ORF">GLOINDRAFT_1793</name>
</gene>
<proteinExistence type="predicted"/>
<accession>U9UP51</accession>
<dbReference type="GO" id="GO:0016887">
    <property type="term" value="F:ATP hydrolysis activity"/>
    <property type="evidence" value="ECO:0007669"/>
    <property type="project" value="InterPro"/>
</dbReference>
<dbReference type="InterPro" id="IPR031248">
    <property type="entry name" value="RNF213"/>
</dbReference>
<dbReference type="VEuPathDB" id="FungiDB:RhiirFUN_021548"/>
<dbReference type="GO" id="GO:0004842">
    <property type="term" value="F:ubiquitin-protein transferase activity"/>
    <property type="evidence" value="ECO:0007669"/>
    <property type="project" value="InterPro"/>
</dbReference>
<organism evidence="1">
    <name type="scientific">Rhizophagus irregularis (strain DAOM 181602 / DAOM 197198 / MUCL 43194)</name>
    <name type="common">Arbuscular mycorrhizal fungus</name>
    <name type="synonym">Glomus intraradices</name>
    <dbReference type="NCBI Taxonomy" id="747089"/>
    <lineage>
        <taxon>Eukaryota</taxon>
        <taxon>Fungi</taxon>
        <taxon>Fungi incertae sedis</taxon>
        <taxon>Mucoromycota</taxon>
        <taxon>Glomeromycotina</taxon>
        <taxon>Glomeromycetes</taxon>
        <taxon>Glomerales</taxon>
        <taxon>Glomeraceae</taxon>
        <taxon>Rhizophagus</taxon>
    </lineage>
</organism>
<evidence type="ECO:0008006" key="2">
    <source>
        <dbReference type="Google" id="ProtNLM"/>
    </source>
</evidence>
<sequence length="498" mass="57531">MLQGYRESIVPDTPPDYSNIYTKCWDGEPVNRPDMIQTINKLRALNTNTSITTENQVSCIIESQSSNEQLDGGISNKQQLNGDISNEKQIDDGISNEQQLDSGKNVASDDLISINDDTLNDRHNLLVENLSDWARKMLTLTGINSESQFNKFAIKDLFIGFKYEILQSLIMDIIKNNPEADNNRVLETCKECLIATVSSDGIVRAERSALERDEVDRWKHVYFHQQHHESLYDYFANQENLLSDLNGNLVIIYTFSNIDTDVRSCLQELIKHFWLESNDRILILQCDATTANTENIKLAKCAIEQFRNESITKKDQMEPMKHACIIFHIHRDQESTFESFNFVCDWKKMTIETLSGNDIPIFDLLEGSLSYIIDSAYPFEEIFLQELPWCLSCMNYPSNGNSANHIKLISEKIPNFVKCLKDKTLKWIEENSTSDWQYKIASNKRELYSYSSFSAAIQAHIRKFVRKTIAKILCALERLSVIKTFFHIDEQNIFKWKV</sequence>
<reference evidence="1" key="1">
    <citation type="submission" date="2013-07" db="EMBL/GenBank/DDBJ databases">
        <title>The genome of an arbuscular mycorrhizal fungus provides insights into the evolution of the oldest plant symbiosis.</title>
        <authorList>
            <consortium name="DOE Joint Genome Institute"/>
            <person name="Tisserant E."/>
            <person name="Malbreil M."/>
            <person name="Kuo A."/>
            <person name="Kohler A."/>
            <person name="Symeonidi A."/>
            <person name="Balestrini R."/>
            <person name="Charron P."/>
            <person name="Duensing N."/>
            <person name="Frei-dit-Frey N."/>
            <person name="Gianinazzi-Pearson V."/>
            <person name="Gilbert B."/>
            <person name="Handa Y."/>
            <person name="Hijri M."/>
            <person name="Kaul R."/>
            <person name="Kawaguchi M."/>
            <person name="Krajinski F."/>
            <person name="Lammers P."/>
            <person name="Lapierre D."/>
            <person name="Masclaux F.G."/>
            <person name="Murat C."/>
            <person name="Morin E."/>
            <person name="Ndikumana S."/>
            <person name="Pagni M."/>
            <person name="Petitpierre D."/>
            <person name="Requena N."/>
            <person name="Rosikiewicz P."/>
            <person name="Riley R."/>
            <person name="Saito K."/>
            <person name="San Clemente H."/>
            <person name="Shapiro H."/>
            <person name="van Tuinen D."/>
            <person name="Becard G."/>
            <person name="Bonfante P."/>
            <person name="Paszkowski U."/>
            <person name="Shachar-Hill Y."/>
            <person name="Young J.P."/>
            <person name="Sanders I.R."/>
            <person name="Henrissat B."/>
            <person name="Rensing S.A."/>
            <person name="Grigoriev I.V."/>
            <person name="Corradi N."/>
            <person name="Roux C."/>
            <person name="Martin F."/>
        </authorList>
    </citation>
    <scope>NUCLEOTIDE SEQUENCE</scope>
    <source>
        <strain evidence="1">DAOM 197198</strain>
    </source>
</reference>
<dbReference type="AlphaFoldDB" id="U9UP51"/>
<dbReference type="EMBL" id="KI275785">
    <property type="protein sequence ID" value="ESA22189.1"/>
    <property type="molecule type" value="Genomic_DNA"/>
</dbReference>